<dbReference type="Pfam" id="PF00725">
    <property type="entry name" value="3HCDH"/>
    <property type="match status" value="1"/>
</dbReference>
<dbReference type="Pfam" id="PF16113">
    <property type="entry name" value="ECH_2"/>
    <property type="match status" value="1"/>
</dbReference>
<evidence type="ECO:0000259" key="5">
    <source>
        <dbReference type="Pfam" id="PF00725"/>
    </source>
</evidence>
<accession>R7ZJT7</accession>
<dbReference type="SUPFAM" id="SSF48179">
    <property type="entry name" value="6-phosphogluconate dehydrogenase C-terminal domain-like"/>
    <property type="match status" value="2"/>
</dbReference>
<sequence>MNWASRIQLLKKMRQGKFDFFWPKNEWLFIQWENKGELLVTYNIKKAAVLGSGVMGSGIAAHLANIGIPTLLLDIAPKELTKEEEAKGLTLEHPAVRNRFAQGALQKLVKQKPAPLTSKKNLSLLSVGNFEDDLEKLKDVDWIIEVVVENLAIKQNLYEKIDAVRKPGTIISSNTSGISINAMAEGRSEDFQKHFLGTHFFNPPRYLKLLEVIPANTTAPEVINFMKAFGEDILGKGVVLAKDTPNFIANRIGTYGLLVTLQEMVKGGYSVGEVDSVTGPLIGRPKSATFRTLDVVGLDTFIHVAKNVYDQTTGEEQQVFTVPEFLQKMVTNGWLGAKSGQGFFVKKGKEILEIDPNTLEYSPTKKLQTPAIELAKQARGLANKVKALTYAKDRTGELLWSIFAPTLIYSAQLHGEIADDIVAIDNAMKWGFGWQQGPFEIWDAIGVKESVAKMEAENRVVPTFVKDMLANGFDTFYSEIDGNLAYYNGTEYVKVPVNEKEFNLKRYKKKHGVIKSNTGASLIDLGDGIALLEFHSQSNAIGLDIIQMINFAIDEVEANYKGLVIGNQGKNFCVGANLGMILVEAQDDNIFELDFVIKAFQDAMQKIKYSRKPVVAAPFAMTLGGGAEVCLPAAHIQATMETYMGLVEVGVGLIPGGGGNKALYQKFIKGLPNGVEVDYQNIANKVFETIAMAKVSTSGEEAHVNNFLDFADGISVNPDHQIYDAKQAALALYEAGYQAPVPAKIPVVGASGYGTLLIGAQGMFESGFISEHDLKIAKKLAYVIAGGKVPYGTLVDEQYLLNLEREAFLSLVAEPLSQQRMQHMLLKGKPLRN</sequence>
<proteinExistence type="inferred from homology"/>
<evidence type="ECO:0000256" key="1">
    <source>
        <dbReference type="ARBA" id="ARBA00009463"/>
    </source>
</evidence>
<dbReference type="eggNOG" id="COG1250">
    <property type="taxonomic scope" value="Bacteria"/>
</dbReference>
<dbReference type="PANTHER" id="PTHR48075:SF7">
    <property type="entry name" value="3-HYDROXYACYL-COA DEHYDROGENASE-RELATED"/>
    <property type="match status" value="1"/>
</dbReference>
<dbReference type="PANTHER" id="PTHR48075">
    <property type="entry name" value="3-HYDROXYACYL-COA DEHYDROGENASE FAMILY PROTEIN"/>
    <property type="match status" value="1"/>
</dbReference>
<comment type="similarity">
    <text evidence="1">Belongs to the 3-hydroxyacyl-CoA dehydrogenase family.</text>
</comment>
<evidence type="ECO:0000256" key="3">
    <source>
        <dbReference type="ARBA" id="ARBA00023027"/>
    </source>
</evidence>
<reference evidence="8 9" key="1">
    <citation type="submission" date="2013-04" db="EMBL/GenBank/DDBJ databases">
        <title>Draft genome of the heavy metal tolerant bacterium Lysinibacillus sphaericus strain OT4b.31.</title>
        <authorList>
            <person name="Pena-Montenegro T.D."/>
            <person name="Dussan J."/>
        </authorList>
    </citation>
    <scope>NUCLEOTIDE SEQUENCE [LARGE SCALE GENOMIC DNA]</scope>
    <source>
        <strain evidence="8 9">OT4b.31</strain>
    </source>
</reference>
<dbReference type="PATRIC" id="fig|1285586.5.peg.469"/>
<dbReference type="EMBL" id="AQPX01000005">
    <property type="protein sequence ID" value="EON74284.1"/>
    <property type="molecule type" value="Genomic_DNA"/>
</dbReference>
<protein>
    <submittedName>
        <fullName evidence="8">3-hydroxyacyl-CoA dehydrogenase</fullName>
    </submittedName>
</protein>
<dbReference type="InterPro" id="IPR029045">
    <property type="entry name" value="ClpP/crotonase-like_dom_sf"/>
</dbReference>
<evidence type="ECO:0000259" key="6">
    <source>
        <dbReference type="Pfam" id="PF02737"/>
    </source>
</evidence>
<dbReference type="UniPathway" id="UPA00659"/>
<evidence type="ECO:0000259" key="7">
    <source>
        <dbReference type="Pfam" id="PF16113"/>
    </source>
</evidence>
<evidence type="ECO:0000256" key="4">
    <source>
        <dbReference type="ARBA" id="ARBA00049556"/>
    </source>
</evidence>
<keyword evidence="2" id="KW-0560">Oxidoreductase</keyword>
<dbReference type="GO" id="GO:0070403">
    <property type="term" value="F:NAD+ binding"/>
    <property type="evidence" value="ECO:0007669"/>
    <property type="project" value="InterPro"/>
</dbReference>
<evidence type="ECO:0000256" key="2">
    <source>
        <dbReference type="ARBA" id="ARBA00023002"/>
    </source>
</evidence>
<comment type="catalytic activity">
    <reaction evidence="4">
        <text>a (3S)-3-hydroxyacyl-CoA + NAD(+) = a 3-oxoacyl-CoA + NADH + H(+)</text>
        <dbReference type="Rhea" id="RHEA:22432"/>
        <dbReference type="ChEBI" id="CHEBI:15378"/>
        <dbReference type="ChEBI" id="CHEBI:57318"/>
        <dbReference type="ChEBI" id="CHEBI:57540"/>
        <dbReference type="ChEBI" id="CHEBI:57945"/>
        <dbReference type="ChEBI" id="CHEBI:90726"/>
        <dbReference type="EC" id="1.1.1.35"/>
    </reaction>
</comment>
<feature type="domain" description="3-hydroxyacyl-CoA dehydrogenase C-terminal" evidence="5">
    <location>
        <begin position="247"/>
        <end position="344"/>
    </location>
</feature>
<dbReference type="Gene3D" id="3.40.50.720">
    <property type="entry name" value="NAD(P)-binding Rossmann-like Domain"/>
    <property type="match status" value="1"/>
</dbReference>
<dbReference type="InterPro" id="IPR045004">
    <property type="entry name" value="ECH_dom"/>
</dbReference>
<dbReference type="SUPFAM" id="SSF52096">
    <property type="entry name" value="ClpP/crotonase"/>
    <property type="match status" value="1"/>
</dbReference>
<keyword evidence="3" id="KW-0520">NAD</keyword>
<dbReference type="SUPFAM" id="SSF51735">
    <property type="entry name" value="NAD(P)-binding Rossmann-fold domains"/>
    <property type="match status" value="1"/>
</dbReference>
<dbReference type="GO" id="GO:0003857">
    <property type="term" value="F:(3S)-3-hydroxyacyl-CoA dehydrogenase (NAD+) activity"/>
    <property type="evidence" value="ECO:0007669"/>
    <property type="project" value="UniProtKB-EC"/>
</dbReference>
<dbReference type="GO" id="GO:0006635">
    <property type="term" value="P:fatty acid beta-oxidation"/>
    <property type="evidence" value="ECO:0007669"/>
    <property type="project" value="UniProtKB-UniPathway"/>
</dbReference>
<evidence type="ECO:0000313" key="9">
    <source>
        <dbReference type="Proteomes" id="UP000013911"/>
    </source>
</evidence>
<dbReference type="AlphaFoldDB" id="R7ZJT7"/>
<dbReference type="InterPro" id="IPR008927">
    <property type="entry name" value="6-PGluconate_DH-like_C_sf"/>
</dbReference>
<gene>
    <name evidence="8" type="ORF">H131_02343</name>
</gene>
<dbReference type="Gene3D" id="1.10.1040.50">
    <property type="match status" value="1"/>
</dbReference>
<feature type="domain" description="3-hydroxyacyl-CoA dehydrogenase NAD binding" evidence="6">
    <location>
        <begin position="46"/>
        <end position="244"/>
    </location>
</feature>
<dbReference type="Gene3D" id="3.90.226.10">
    <property type="entry name" value="2-enoyl-CoA Hydratase, Chain A, domain 1"/>
    <property type="match status" value="1"/>
</dbReference>
<dbReference type="InterPro" id="IPR006176">
    <property type="entry name" value="3-OHacyl-CoA_DH_NAD-bd"/>
</dbReference>
<comment type="caution">
    <text evidence="8">The sequence shown here is derived from an EMBL/GenBank/DDBJ whole genome shotgun (WGS) entry which is preliminary data.</text>
</comment>
<organism evidence="8 9">
    <name type="scientific">Lysinibacillus sphaericus OT4b.31</name>
    <dbReference type="NCBI Taxonomy" id="1285586"/>
    <lineage>
        <taxon>Bacteria</taxon>
        <taxon>Bacillati</taxon>
        <taxon>Bacillota</taxon>
        <taxon>Bacilli</taxon>
        <taxon>Bacillales</taxon>
        <taxon>Bacillaceae</taxon>
        <taxon>Lysinibacillus</taxon>
    </lineage>
</organism>
<dbReference type="HOGENOM" id="CLU_010448_0_0_9"/>
<dbReference type="Proteomes" id="UP000013911">
    <property type="component" value="Unassembled WGS sequence"/>
</dbReference>
<dbReference type="Pfam" id="PF02737">
    <property type="entry name" value="3HCDH_N"/>
    <property type="match status" value="1"/>
</dbReference>
<dbReference type="CDD" id="cd06558">
    <property type="entry name" value="crotonase-like"/>
    <property type="match status" value="1"/>
</dbReference>
<dbReference type="eggNOG" id="COG1024">
    <property type="taxonomic scope" value="Bacteria"/>
</dbReference>
<feature type="domain" description="Enoyl-CoA hydratase/isomerase" evidence="7">
    <location>
        <begin position="529"/>
        <end position="663"/>
    </location>
</feature>
<evidence type="ECO:0000313" key="8">
    <source>
        <dbReference type="EMBL" id="EON74284.1"/>
    </source>
</evidence>
<dbReference type="InterPro" id="IPR036291">
    <property type="entry name" value="NAD(P)-bd_dom_sf"/>
</dbReference>
<name>R7ZJT7_LYSSH</name>
<dbReference type="InterPro" id="IPR006108">
    <property type="entry name" value="3HC_DH_C"/>
</dbReference>